<organism evidence="3 4">
    <name type="scientific">Pyrodictium delaneyi</name>
    <dbReference type="NCBI Taxonomy" id="1273541"/>
    <lineage>
        <taxon>Archaea</taxon>
        <taxon>Thermoproteota</taxon>
        <taxon>Thermoprotei</taxon>
        <taxon>Desulfurococcales</taxon>
        <taxon>Pyrodictiaceae</taxon>
        <taxon>Pyrodictium</taxon>
    </lineage>
</organism>
<proteinExistence type="predicted"/>
<dbReference type="GO" id="GO:0004751">
    <property type="term" value="F:ribose-5-phosphate isomerase activity"/>
    <property type="evidence" value="ECO:0007669"/>
    <property type="project" value="UniProtKB-UniRule"/>
</dbReference>
<keyword evidence="1 3" id="KW-0413">Isomerase</keyword>
<dbReference type="PANTHER" id="PTHR11934">
    <property type="entry name" value="RIBOSE-5-PHOSPHATE ISOMERASE"/>
    <property type="match status" value="1"/>
</dbReference>
<dbReference type="InterPro" id="IPR037171">
    <property type="entry name" value="NagB/RpiA_transferase-like"/>
</dbReference>
<dbReference type="Gene3D" id="3.40.50.1360">
    <property type="match status" value="1"/>
</dbReference>
<evidence type="ECO:0000256" key="1">
    <source>
        <dbReference type="ARBA" id="ARBA00023235"/>
    </source>
</evidence>
<protein>
    <recommendedName>
        <fullName evidence="2">Ribose 5-phosphate isomerase A</fullName>
        <ecNumber evidence="2">5.3.1.6</ecNumber>
    </recommendedName>
</protein>
<sequence length="250" mass="27092">MLSANYAKQVAAEKALNLLRDRIAEAEKIGVGTGSTVARIVELIMDDPELARAMKTGRVYASSLATLLMLRRYGVEAYSYTPRGGLDVYFDGADEVAAEDGECMLVKGRGAAMVREKILAYNSRYTVIVVDESKVSSSLGERGKPVPVEVLEYALEALLDELNVLGVRAEVRSSCGCRDGPALTDNFGIVVDTWPWGVVGLRQYEALLDRLPGVVGHGLFIGYADTVVVGRGDGGVTVYRCRRTRRNPAL</sequence>
<dbReference type="SUPFAM" id="SSF75445">
    <property type="entry name" value="D-ribose-5-phosphate isomerase (RpiA), lid domain"/>
    <property type="match status" value="1"/>
</dbReference>
<dbReference type="InterPro" id="IPR004788">
    <property type="entry name" value="Ribose5P_isomerase_type_A"/>
</dbReference>
<dbReference type="Gene3D" id="3.30.70.260">
    <property type="match status" value="1"/>
</dbReference>
<dbReference type="EMBL" id="DQVR01000039">
    <property type="protein sequence ID" value="HIQ23778.1"/>
    <property type="molecule type" value="Genomic_DNA"/>
</dbReference>
<evidence type="ECO:0000313" key="4">
    <source>
        <dbReference type="Proteomes" id="UP000600071"/>
    </source>
</evidence>
<comment type="caution">
    <text evidence="3">The sequence shown here is derived from an EMBL/GenBank/DDBJ whole genome shotgun (WGS) entry which is preliminary data.</text>
</comment>
<dbReference type="NCBIfam" id="TIGR00021">
    <property type="entry name" value="rpiA"/>
    <property type="match status" value="1"/>
</dbReference>
<accession>A0A833EB04</accession>
<dbReference type="Proteomes" id="UP000600071">
    <property type="component" value="Unassembled WGS sequence"/>
</dbReference>
<evidence type="ECO:0000313" key="3">
    <source>
        <dbReference type="EMBL" id="HIQ23778.1"/>
    </source>
</evidence>
<dbReference type="GO" id="GO:0005829">
    <property type="term" value="C:cytosol"/>
    <property type="evidence" value="ECO:0007669"/>
    <property type="project" value="TreeGrafter"/>
</dbReference>
<dbReference type="Pfam" id="PF06026">
    <property type="entry name" value="Rib_5-P_isom_A"/>
    <property type="match status" value="1"/>
</dbReference>
<gene>
    <name evidence="3" type="primary">rpiA</name>
    <name evidence="3" type="ORF">EYH50_01855</name>
</gene>
<dbReference type="EC" id="5.3.1.6" evidence="2"/>
<dbReference type="PANTHER" id="PTHR11934:SF0">
    <property type="entry name" value="RIBOSE-5-PHOSPHATE ISOMERASE"/>
    <property type="match status" value="1"/>
</dbReference>
<dbReference type="AlphaFoldDB" id="A0A833EB04"/>
<dbReference type="SUPFAM" id="SSF100950">
    <property type="entry name" value="NagB/RpiA/CoA transferase-like"/>
    <property type="match status" value="1"/>
</dbReference>
<name>A0A833EB04_9CREN</name>
<evidence type="ECO:0000256" key="2">
    <source>
        <dbReference type="NCBIfam" id="TIGR00021"/>
    </source>
</evidence>
<reference evidence="3" key="1">
    <citation type="journal article" date="2020" name="ISME J.">
        <title>Gammaproteobacteria mediating utilization of methyl-, sulfur- and petroleum organic compounds in deep ocean hydrothermal plumes.</title>
        <authorList>
            <person name="Zhou Z."/>
            <person name="Liu Y."/>
            <person name="Pan J."/>
            <person name="Cron B.R."/>
            <person name="Toner B.M."/>
            <person name="Anantharaman K."/>
            <person name="Breier J.A."/>
            <person name="Dick G.J."/>
            <person name="Li M."/>
        </authorList>
    </citation>
    <scope>NUCLEOTIDE SEQUENCE</scope>
    <source>
        <strain evidence="3">SZUA-1523</strain>
    </source>
</reference>
<dbReference type="GO" id="GO:0006014">
    <property type="term" value="P:D-ribose metabolic process"/>
    <property type="evidence" value="ECO:0007669"/>
    <property type="project" value="TreeGrafter"/>
</dbReference>
<dbReference type="GO" id="GO:0009052">
    <property type="term" value="P:pentose-phosphate shunt, non-oxidative branch"/>
    <property type="evidence" value="ECO:0007669"/>
    <property type="project" value="InterPro"/>
</dbReference>